<reference evidence="3" key="1">
    <citation type="journal article" date="2011" name="Proc. Natl. Acad. Sci. U.S.A.">
        <title>Obligate biotrophy features unraveled by the genomic analysis of rust fungi.</title>
        <authorList>
            <person name="Duplessis S."/>
            <person name="Cuomo C.A."/>
            <person name="Lin Y.-C."/>
            <person name="Aerts A."/>
            <person name="Tisserant E."/>
            <person name="Veneault-Fourrey C."/>
            <person name="Joly D.L."/>
            <person name="Hacquard S."/>
            <person name="Amselem J."/>
            <person name="Cantarel B.L."/>
            <person name="Chiu R."/>
            <person name="Coutinho P.M."/>
            <person name="Feau N."/>
            <person name="Field M."/>
            <person name="Frey P."/>
            <person name="Gelhaye E."/>
            <person name="Goldberg J."/>
            <person name="Grabherr M.G."/>
            <person name="Kodira C.D."/>
            <person name="Kohler A."/>
            <person name="Kuees U."/>
            <person name="Lindquist E.A."/>
            <person name="Lucas S.M."/>
            <person name="Mago R."/>
            <person name="Mauceli E."/>
            <person name="Morin E."/>
            <person name="Murat C."/>
            <person name="Pangilinan J.L."/>
            <person name="Park R."/>
            <person name="Pearson M."/>
            <person name="Quesneville H."/>
            <person name="Rouhier N."/>
            <person name="Sakthikumar S."/>
            <person name="Salamov A.A."/>
            <person name="Schmutz J."/>
            <person name="Selles B."/>
            <person name="Shapiro H."/>
            <person name="Tanguay P."/>
            <person name="Tuskan G.A."/>
            <person name="Henrissat B."/>
            <person name="Van de Peer Y."/>
            <person name="Rouze P."/>
            <person name="Ellis J.G."/>
            <person name="Dodds P.N."/>
            <person name="Schein J.E."/>
            <person name="Zhong S."/>
            <person name="Hamelin R.C."/>
            <person name="Grigoriev I.V."/>
            <person name="Szabo L.J."/>
            <person name="Martin F."/>
        </authorList>
    </citation>
    <scope>NUCLEOTIDE SEQUENCE [LARGE SCALE GENOMIC DNA]</scope>
    <source>
        <strain evidence="3">98AG31 / pathotype 3-4-7</strain>
    </source>
</reference>
<proteinExistence type="predicted"/>
<protein>
    <recommendedName>
        <fullName evidence="1">AP complex mu/sigma subunit domain-containing protein</fullName>
    </recommendedName>
</protein>
<dbReference type="GeneID" id="18935493"/>
<dbReference type="AlphaFoldDB" id="F4RW62"/>
<feature type="domain" description="AP complex mu/sigma subunit" evidence="1">
    <location>
        <begin position="27"/>
        <end position="66"/>
    </location>
</feature>
<dbReference type="Pfam" id="PF01217">
    <property type="entry name" value="Clat_adaptor_s"/>
    <property type="match status" value="1"/>
</dbReference>
<gene>
    <name evidence="2" type="ORF">MELLADRAFT_90226</name>
</gene>
<dbReference type="VEuPathDB" id="FungiDB:MELLADRAFT_90226"/>
<dbReference type="Gene3D" id="3.30.450.60">
    <property type="match status" value="1"/>
</dbReference>
<dbReference type="Proteomes" id="UP000001072">
    <property type="component" value="Unassembled WGS sequence"/>
</dbReference>
<dbReference type="EMBL" id="GL883125">
    <property type="protein sequence ID" value="EGG03373.1"/>
    <property type="molecule type" value="Genomic_DNA"/>
</dbReference>
<evidence type="ECO:0000313" key="3">
    <source>
        <dbReference type="Proteomes" id="UP000001072"/>
    </source>
</evidence>
<dbReference type="RefSeq" id="XP_007413508.1">
    <property type="nucleotide sequence ID" value="XM_007413446.1"/>
</dbReference>
<dbReference type="HOGENOM" id="CLU_2776445_0_0_1"/>
<dbReference type="InParanoid" id="F4RW62"/>
<dbReference type="InterPro" id="IPR022775">
    <property type="entry name" value="AP_mu_sigma_su"/>
</dbReference>
<name>F4RW62_MELLP</name>
<evidence type="ECO:0000259" key="1">
    <source>
        <dbReference type="Pfam" id="PF01217"/>
    </source>
</evidence>
<dbReference type="KEGG" id="mlr:MELLADRAFT_90226"/>
<sequence>MQPNSTDPILPQCLMASKNSPPSAPIMAHLFVELLGIVDAYLGNVCELDLFCQSYRVYLFSDEVFLAIN</sequence>
<organism evidence="3">
    <name type="scientific">Melampsora larici-populina (strain 98AG31 / pathotype 3-4-7)</name>
    <name type="common">Poplar leaf rust fungus</name>
    <dbReference type="NCBI Taxonomy" id="747676"/>
    <lineage>
        <taxon>Eukaryota</taxon>
        <taxon>Fungi</taxon>
        <taxon>Dikarya</taxon>
        <taxon>Basidiomycota</taxon>
        <taxon>Pucciniomycotina</taxon>
        <taxon>Pucciniomycetes</taxon>
        <taxon>Pucciniales</taxon>
        <taxon>Melampsoraceae</taxon>
        <taxon>Melampsora</taxon>
    </lineage>
</organism>
<evidence type="ECO:0000313" key="2">
    <source>
        <dbReference type="EMBL" id="EGG03373.1"/>
    </source>
</evidence>
<keyword evidence="3" id="KW-1185">Reference proteome</keyword>
<accession>F4RW62</accession>